<evidence type="ECO:0000256" key="1">
    <source>
        <dbReference type="SAM" id="MobiDB-lite"/>
    </source>
</evidence>
<sequence>MTFIQHTTGEKVTVTMPGKRVVEWESASDSSEDEEPIQKRQKYFNAPNKDSVPAPQPSDDQKNTTASGNEAGTKEKTTNP</sequence>
<reference evidence="2 3" key="2">
    <citation type="journal article" date="2019" name="G3 (Bethesda)">
        <title>Hybrid Assembly of the Genome of the Entomopathogenic Nematode Steinernema carpocapsae Identifies the X-Chromosome.</title>
        <authorList>
            <person name="Serra L."/>
            <person name="Macchietto M."/>
            <person name="Macias-Munoz A."/>
            <person name="McGill C.J."/>
            <person name="Rodriguez I.M."/>
            <person name="Rodriguez B."/>
            <person name="Murad R."/>
            <person name="Mortazavi A."/>
        </authorList>
    </citation>
    <scope>NUCLEOTIDE SEQUENCE [LARGE SCALE GENOMIC DNA]</scope>
    <source>
        <strain evidence="2 3">ALL</strain>
    </source>
</reference>
<comment type="caution">
    <text evidence="2">The sequence shown here is derived from an EMBL/GenBank/DDBJ whole genome shotgun (WGS) entry which is preliminary data.</text>
</comment>
<dbReference type="EMBL" id="AZBU02000001">
    <property type="protein sequence ID" value="TMS32997.1"/>
    <property type="molecule type" value="Genomic_DNA"/>
</dbReference>
<keyword evidence="3" id="KW-1185">Reference proteome</keyword>
<name>A0A4U8ULK3_STECR</name>
<proteinExistence type="predicted"/>
<dbReference type="EMBL" id="CM016762">
    <property type="protein sequence ID" value="TMS32997.1"/>
    <property type="molecule type" value="Genomic_DNA"/>
</dbReference>
<evidence type="ECO:0000313" key="3">
    <source>
        <dbReference type="Proteomes" id="UP000298663"/>
    </source>
</evidence>
<organism evidence="2 3">
    <name type="scientific">Steinernema carpocapsae</name>
    <name type="common">Entomopathogenic nematode</name>
    <dbReference type="NCBI Taxonomy" id="34508"/>
    <lineage>
        <taxon>Eukaryota</taxon>
        <taxon>Metazoa</taxon>
        <taxon>Ecdysozoa</taxon>
        <taxon>Nematoda</taxon>
        <taxon>Chromadorea</taxon>
        <taxon>Rhabditida</taxon>
        <taxon>Tylenchina</taxon>
        <taxon>Panagrolaimomorpha</taxon>
        <taxon>Strongyloidoidea</taxon>
        <taxon>Steinernematidae</taxon>
        <taxon>Steinernema</taxon>
    </lineage>
</organism>
<reference evidence="2 3" key="1">
    <citation type="journal article" date="2015" name="Genome Biol.">
        <title>Comparative genomics of Steinernema reveals deeply conserved gene regulatory networks.</title>
        <authorList>
            <person name="Dillman A.R."/>
            <person name="Macchietto M."/>
            <person name="Porter C.F."/>
            <person name="Rogers A."/>
            <person name="Williams B."/>
            <person name="Antoshechkin I."/>
            <person name="Lee M.M."/>
            <person name="Goodwin Z."/>
            <person name="Lu X."/>
            <person name="Lewis E.E."/>
            <person name="Goodrich-Blair H."/>
            <person name="Stock S.P."/>
            <person name="Adams B.J."/>
            <person name="Sternberg P.W."/>
            <person name="Mortazavi A."/>
        </authorList>
    </citation>
    <scope>NUCLEOTIDE SEQUENCE [LARGE SCALE GENOMIC DNA]</scope>
    <source>
        <strain evidence="2 3">ALL</strain>
    </source>
</reference>
<dbReference type="AlphaFoldDB" id="A0A4U8ULK3"/>
<protein>
    <submittedName>
        <fullName evidence="2">Uncharacterized protein</fullName>
    </submittedName>
</protein>
<feature type="region of interest" description="Disordered" evidence="1">
    <location>
        <begin position="24"/>
        <end position="80"/>
    </location>
</feature>
<dbReference type="Proteomes" id="UP000298663">
    <property type="component" value="Chromosome X"/>
</dbReference>
<gene>
    <name evidence="2" type="ORF">L596_000781</name>
</gene>
<evidence type="ECO:0000313" key="2">
    <source>
        <dbReference type="EMBL" id="TMS32997.1"/>
    </source>
</evidence>
<accession>A0A4U8ULK3</accession>